<comment type="caution">
    <text evidence="2">The sequence shown here is derived from an EMBL/GenBank/DDBJ whole genome shotgun (WGS) entry which is preliminary data.</text>
</comment>
<keyword evidence="3" id="KW-1185">Reference proteome</keyword>
<evidence type="ECO:0000313" key="3">
    <source>
        <dbReference type="Proteomes" id="UP001500200"/>
    </source>
</evidence>
<accession>A0ABP9SJ81</accession>
<evidence type="ECO:0000313" key="2">
    <source>
        <dbReference type="EMBL" id="GAA5196249.1"/>
    </source>
</evidence>
<sequence>MNTRAPKNNGEIKHASHDFLKSRKAGFKVFVIATSTAAALSLAACGGASSTISQAGATQSASASASASATPTPTPTPTAPKSVSCVTENATESYSPKVYICTKSDAGVLLWMESSESKRVTDARAAATAAAAKAAADKAAADKAAADKATADQAAADAAAAQAAAARAAQAAAAQAAAKQAAPAAPSGCDPNYAWACVPIASDVDCAGGKGNGPAYVRGPVKVIGTDIYGLDSDGDGIGCEK</sequence>
<protein>
    <recommendedName>
        <fullName evidence="4">Excalibur calcium-binding domain-containing protein</fullName>
    </recommendedName>
</protein>
<proteinExistence type="predicted"/>
<name>A0ABP9SJ81_9MICC</name>
<evidence type="ECO:0000256" key="1">
    <source>
        <dbReference type="SAM" id="MobiDB-lite"/>
    </source>
</evidence>
<organism evidence="2 3">
    <name type="scientific">Arthrobacter gyeryongensis</name>
    <dbReference type="NCBI Taxonomy" id="1650592"/>
    <lineage>
        <taxon>Bacteria</taxon>
        <taxon>Bacillati</taxon>
        <taxon>Actinomycetota</taxon>
        <taxon>Actinomycetes</taxon>
        <taxon>Micrococcales</taxon>
        <taxon>Micrococcaceae</taxon>
        <taxon>Arthrobacter</taxon>
    </lineage>
</organism>
<feature type="region of interest" description="Disordered" evidence="1">
    <location>
        <begin position="64"/>
        <end position="83"/>
    </location>
</feature>
<gene>
    <name evidence="2" type="ORF">GCM10023346_28200</name>
</gene>
<dbReference type="Proteomes" id="UP001500200">
    <property type="component" value="Unassembled WGS sequence"/>
</dbReference>
<dbReference type="EMBL" id="BAABKK010000018">
    <property type="protein sequence ID" value="GAA5196249.1"/>
    <property type="molecule type" value="Genomic_DNA"/>
</dbReference>
<evidence type="ECO:0008006" key="4">
    <source>
        <dbReference type="Google" id="ProtNLM"/>
    </source>
</evidence>
<reference evidence="3" key="1">
    <citation type="journal article" date="2019" name="Int. J. Syst. Evol. Microbiol.">
        <title>The Global Catalogue of Microorganisms (GCM) 10K type strain sequencing project: providing services to taxonomists for standard genome sequencing and annotation.</title>
        <authorList>
            <consortium name="The Broad Institute Genomics Platform"/>
            <consortium name="The Broad Institute Genome Sequencing Center for Infectious Disease"/>
            <person name="Wu L."/>
            <person name="Ma J."/>
        </authorList>
    </citation>
    <scope>NUCLEOTIDE SEQUENCE [LARGE SCALE GENOMIC DNA]</scope>
    <source>
        <strain evidence="3">JCM 18514</strain>
    </source>
</reference>